<dbReference type="InterPro" id="IPR050766">
    <property type="entry name" value="Bact_Lucif_Oxidored"/>
</dbReference>
<dbReference type="InterPro" id="IPR036661">
    <property type="entry name" value="Luciferase-like_sf"/>
</dbReference>
<keyword evidence="2" id="KW-0503">Monooxygenase</keyword>
<organism evidence="5 6">
    <name type="scientific">Actinomadura verrucosospora</name>
    <dbReference type="NCBI Taxonomy" id="46165"/>
    <lineage>
        <taxon>Bacteria</taxon>
        <taxon>Bacillati</taxon>
        <taxon>Actinomycetota</taxon>
        <taxon>Actinomycetes</taxon>
        <taxon>Streptosporangiales</taxon>
        <taxon>Thermomonosporaceae</taxon>
        <taxon>Actinomadura</taxon>
    </lineage>
</organism>
<dbReference type="GO" id="GO:0016705">
    <property type="term" value="F:oxidoreductase activity, acting on paired donors, with incorporation or reduction of molecular oxygen"/>
    <property type="evidence" value="ECO:0007669"/>
    <property type="project" value="InterPro"/>
</dbReference>
<dbReference type="Pfam" id="PF00296">
    <property type="entry name" value="Bac_luciferase"/>
    <property type="match status" value="1"/>
</dbReference>
<accession>A0A7D3ZR57</accession>
<dbReference type="InterPro" id="IPR011251">
    <property type="entry name" value="Luciferase-like_dom"/>
</dbReference>
<protein>
    <recommendedName>
        <fullName evidence="4">Luciferase-like domain-containing protein</fullName>
    </recommendedName>
</protein>
<evidence type="ECO:0000256" key="1">
    <source>
        <dbReference type="ARBA" id="ARBA00023002"/>
    </source>
</evidence>
<feature type="compositionally biased region" description="Low complexity" evidence="3">
    <location>
        <begin position="138"/>
        <end position="153"/>
    </location>
</feature>
<dbReference type="Proteomes" id="UP000501240">
    <property type="component" value="Chromosome"/>
</dbReference>
<reference evidence="5 6" key="1">
    <citation type="submission" date="2020-05" db="EMBL/GenBank/DDBJ databases">
        <title>Actinomadura verrucosospora NRRL-B18236 (PFL_A860) Genome sequencing and assembly.</title>
        <authorList>
            <person name="Samborskyy M."/>
        </authorList>
    </citation>
    <scope>NUCLEOTIDE SEQUENCE [LARGE SCALE GENOMIC DNA]</scope>
    <source>
        <strain evidence="5 6">NRRL:B18236</strain>
    </source>
</reference>
<dbReference type="GO" id="GO:0004497">
    <property type="term" value="F:monooxygenase activity"/>
    <property type="evidence" value="ECO:0007669"/>
    <property type="project" value="UniProtKB-KW"/>
</dbReference>
<feature type="region of interest" description="Disordered" evidence="3">
    <location>
        <begin position="87"/>
        <end position="112"/>
    </location>
</feature>
<dbReference type="GO" id="GO:0005829">
    <property type="term" value="C:cytosol"/>
    <property type="evidence" value="ECO:0007669"/>
    <property type="project" value="TreeGrafter"/>
</dbReference>
<proteinExistence type="predicted"/>
<keyword evidence="1" id="KW-0560">Oxidoreductase</keyword>
<dbReference type="SUPFAM" id="SSF51679">
    <property type="entry name" value="Bacterial luciferase-like"/>
    <property type="match status" value="1"/>
</dbReference>
<dbReference type="EMBL" id="CP053892">
    <property type="protein sequence ID" value="QKG25423.1"/>
    <property type="molecule type" value="Genomic_DNA"/>
</dbReference>
<feature type="domain" description="Luciferase-like" evidence="4">
    <location>
        <begin position="204"/>
        <end position="496"/>
    </location>
</feature>
<dbReference type="PANTHER" id="PTHR30137:SF8">
    <property type="entry name" value="BLR5498 PROTEIN"/>
    <property type="match status" value="1"/>
</dbReference>
<evidence type="ECO:0000256" key="3">
    <source>
        <dbReference type="SAM" id="MobiDB-lite"/>
    </source>
</evidence>
<sequence>MVTGVLPRSFTSAATRSTASGSVSTVRMTSTSFMTGAGLKKCTPTILVGRFVVTAMSVTDSDEVLVASTASARHTPSSVANTFRFSSRRSGTASMTRSQSARSAKSVDSVTRPRISRCASSVSLPRFTARPVDFSRWPRPRSSASWSTSMPTTARPPRASTSAMPAPMVPSPTTPTLLNEPPVMHRSLPERSGRANAGYDRDVRFGIFLLAARYPGQDDAAALARTTEAAVAAERAGFDDVWLAEHHFMSYGVIPSATLMAGHILGLTSRIHVGTAVSVLSDQHPVALAEQAAMLSLISGGRFRLGVGRGGPWRDLEVFGTGLRRYEEGFAESLDLLLAWLRSERLGWDGEHFSFREVPIVPRAAEPPPVSVACTSPATETAAAERGLPMILGMHVGDEEKAAAVARHGDPAAPHISAHLAQVAGTRDEAVRTLLAGMPRWLGPGLDGYVPVDDRPRPSRDPAGYTRRLCDLHPVGSPDDCAAALAATAERTGIRHFILLAEAAGSHGATLENIARLGEEILPRVRTALS</sequence>
<evidence type="ECO:0000256" key="2">
    <source>
        <dbReference type="ARBA" id="ARBA00023033"/>
    </source>
</evidence>
<evidence type="ECO:0000313" key="5">
    <source>
        <dbReference type="EMBL" id="QKG25423.1"/>
    </source>
</evidence>
<feature type="compositionally biased region" description="Polar residues" evidence="3">
    <location>
        <begin position="87"/>
        <end position="109"/>
    </location>
</feature>
<name>A0A7D3ZR57_ACTVE</name>
<dbReference type="AlphaFoldDB" id="A0A7D3ZR57"/>
<evidence type="ECO:0000313" key="6">
    <source>
        <dbReference type="Proteomes" id="UP000501240"/>
    </source>
</evidence>
<feature type="region of interest" description="Disordered" evidence="3">
    <location>
        <begin position="138"/>
        <end position="166"/>
    </location>
</feature>
<evidence type="ECO:0000259" key="4">
    <source>
        <dbReference type="Pfam" id="PF00296"/>
    </source>
</evidence>
<keyword evidence="6" id="KW-1185">Reference proteome</keyword>
<gene>
    <name evidence="5" type="ORF">ACTIVE_7075</name>
</gene>
<dbReference type="Gene3D" id="3.20.20.30">
    <property type="entry name" value="Luciferase-like domain"/>
    <property type="match status" value="1"/>
</dbReference>
<dbReference type="PANTHER" id="PTHR30137">
    <property type="entry name" value="LUCIFERASE-LIKE MONOOXYGENASE"/>
    <property type="match status" value="1"/>
</dbReference>